<evidence type="ECO:0000256" key="1">
    <source>
        <dbReference type="SAM" id="Phobius"/>
    </source>
</evidence>
<keyword evidence="1" id="KW-1133">Transmembrane helix</keyword>
<dbReference type="AlphaFoldDB" id="A0AAN7CVV1"/>
<sequence>MRFSAGLTAAALSGLATAASQQQSADVYMFPSSSQASAETPSVPKEVARHILLQRTSRQRYGSDLRDIPSSIDAETVVDHLARFGKSPAPLFTHADKVDASQLVILLEGAASDQFSRLREQLGQHVAFTIPDPPSATANNHLMTLFQNMGVASSNHCELSSMINPFETDCWTGPSSVVKYDLRASPKTYDSLFDNLSRLEKFVTDGDLEVLLVLLPESSRSSNLNYWSAAAAGTGSGLHRRRATEMVLTDHEIPKSTLAADGKLPAGSSNAARRPRAAPKCFSTLDSCVKDTNSCSGHGECVNKYGTGNDTDDSHSCFVCACKRTVVKAPGGGETTGSKTVRWGGDMCQKEDVSVQFWLIAGFTIAIVGAVSFAISLLFSVGEEKLPGVIGAGVSRPK</sequence>
<evidence type="ECO:0000313" key="5">
    <source>
        <dbReference type="Proteomes" id="UP001303647"/>
    </source>
</evidence>
<reference evidence="4" key="1">
    <citation type="journal article" date="2023" name="Mol. Phylogenet. Evol.">
        <title>Genome-scale phylogeny and comparative genomics of the fungal order Sordariales.</title>
        <authorList>
            <person name="Hensen N."/>
            <person name="Bonometti L."/>
            <person name="Westerberg I."/>
            <person name="Brannstrom I.O."/>
            <person name="Guillou S."/>
            <person name="Cros-Aarteil S."/>
            <person name="Calhoun S."/>
            <person name="Haridas S."/>
            <person name="Kuo A."/>
            <person name="Mondo S."/>
            <person name="Pangilinan J."/>
            <person name="Riley R."/>
            <person name="LaButti K."/>
            <person name="Andreopoulos B."/>
            <person name="Lipzen A."/>
            <person name="Chen C."/>
            <person name="Yan M."/>
            <person name="Daum C."/>
            <person name="Ng V."/>
            <person name="Clum A."/>
            <person name="Steindorff A."/>
            <person name="Ohm R.A."/>
            <person name="Martin F."/>
            <person name="Silar P."/>
            <person name="Natvig D.O."/>
            <person name="Lalanne C."/>
            <person name="Gautier V."/>
            <person name="Ament-Velasquez S.L."/>
            <person name="Kruys A."/>
            <person name="Hutchinson M.I."/>
            <person name="Powell A.J."/>
            <person name="Barry K."/>
            <person name="Miller A.N."/>
            <person name="Grigoriev I.V."/>
            <person name="Debuchy R."/>
            <person name="Gladieux P."/>
            <person name="Hiltunen Thoren M."/>
            <person name="Johannesson H."/>
        </authorList>
    </citation>
    <scope>NUCLEOTIDE SEQUENCE</scope>
    <source>
        <strain evidence="4">CBS 359.72</strain>
    </source>
</reference>
<name>A0AAN7CVV1_9PEZI</name>
<dbReference type="PANTHER" id="PTHR36853:SF1">
    <property type="entry name" value="DUF3844 DOMAIN-CONTAINING PROTEIN"/>
    <property type="match status" value="1"/>
</dbReference>
<evidence type="ECO:0000256" key="2">
    <source>
        <dbReference type="SAM" id="SignalP"/>
    </source>
</evidence>
<keyword evidence="5" id="KW-1185">Reference proteome</keyword>
<feature type="signal peptide" evidence="2">
    <location>
        <begin position="1"/>
        <end position="18"/>
    </location>
</feature>
<dbReference type="InterPro" id="IPR024382">
    <property type="entry name" value="Vps3844_C"/>
</dbReference>
<feature type="chain" id="PRO_5042948107" description="Vacuolar sorting protein Vps3844 C-terminal domain-containing protein" evidence="2">
    <location>
        <begin position="19"/>
        <end position="398"/>
    </location>
</feature>
<organism evidence="4 5">
    <name type="scientific">Corynascus novoguineensis</name>
    <dbReference type="NCBI Taxonomy" id="1126955"/>
    <lineage>
        <taxon>Eukaryota</taxon>
        <taxon>Fungi</taxon>
        <taxon>Dikarya</taxon>
        <taxon>Ascomycota</taxon>
        <taxon>Pezizomycotina</taxon>
        <taxon>Sordariomycetes</taxon>
        <taxon>Sordariomycetidae</taxon>
        <taxon>Sordariales</taxon>
        <taxon>Chaetomiaceae</taxon>
        <taxon>Corynascus</taxon>
    </lineage>
</organism>
<feature type="domain" description="Vacuolar sorting protein Vps3844 C-terminal" evidence="3">
    <location>
        <begin position="281"/>
        <end position="392"/>
    </location>
</feature>
<comment type="caution">
    <text evidence="4">The sequence shown here is derived from an EMBL/GenBank/DDBJ whole genome shotgun (WGS) entry which is preliminary data.</text>
</comment>
<proteinExistence type="predicted"/>
<gene>
    <name evidence="4" type="ORF">C7999DRAFT_39844</name>
</gene>
<keyword evidence="1" id="KW-0472">Membrane</keyword>
<dbReference type="InterPro" id="IPR053065">
    <property type="entry name" value="Archenteron_Induction-Rel"/>
</dbReference>
<feature type="transmembrane region" description="Helical" evidence="1">
    <location>
        <begin position="357"/>
        <end position="379"/>
    </location>
</feature>
<evidence type="ECO:0000259" key="3">
    <source>
        <dbReference type="Pfam" id="PF12955"/>
    </source>
</evidence>
<keyword evidence="1" id="KW-0812">Transmembrane</keyword>
<keyword evidence="2" id="KW-0732">Signal</keyword>
<evidence type="ECO:0000313" key="4">
    <source>
        <dbReference type="EMBL" id="KAK4248991.1"/>
    </source>
</evidence>
<protein>
    <recommendedName>
        <fullName evidence="3">Vacuolar sorting protein Vps3844 C-terminal domain-containing protein</fullName>
    </recommendedName>
</protein>
<dbReference type="GO" id="GO:0005783">
    <property type="term" value="C:endoplasmic reticulum"/>
    <property type="evidence" value="ECO:0007669"/>
    <property type="project" value="TreeGrafter"/>
</dbReference>
<dbReference type="PANTHER" id="PTHR36853">
    <property type="entry name" value="EXPRESSED PROTEIN"/>
    <property type="match status" value="1"/>
</dbReference>
<accession>A0AAN7CVV1</accession>
<dbReference type="Proteomes" id="UP001303647">
    <property type="component" value="Unassembled WGS sequence"/>
</dbReference>
<dbReference type="Pfam" id="PF12955">
    <property type="entry name" value="Vps3844_C"/>
    <property type="match status" value="1"/>
</dbReference>
<reference evidence="4" key="2">
    <citation type="submission" date="2023-05" db="EMBL/GenBank/DDBJ databases">
        <authorList>
            <consortium name="Lawrence Berkeley National Laboratory"/>
            <person name="Steindorff A."/>
            <person name="Hensen N."/>
            <person name="Bonometti L."/>
            <person name="Westerberg I."/>
            <person name="Brannstrom I.O."/>
            <person name="Guillou S."/>
            <person name="Cros-Aarteil S."/>
            <person name="Calhoun S."/>
            <person name="Haridas S."/>
            <person name="Kuo A."/>
            <person name="Mondo S."/>
            <person name="Pangilinan J."/>
            <person name="Riley R."/>
            <person name="Labutti K."/>
            <person name="Andreopoulos B."/>
            <person name="Lipzen A."/>
            <person name="Chen C."/>
            <person name="Yanf M."/>
            <person name="Daum C."/>
            <person name="Ng V."/>
            <person name="Clum A."/>
            <person name="Ohm R."/>
            <person name="Martin F."/>
            <person name="Silar P."/>
            <person name="Natvig D."/>
            <person name="Lalanne C."/>
            <person name="Gautier V."/>
            <person name="Ament-Velasquez S.L."/>
            <person name="Kruys A."/>
            <person name="Hutchinson M.I."/>
            <person name="Powell A.J."/>
            <person name="Barry K."/>
            <person name="Miller A.N."/>
            <person name="Grigoriev I.V."/>
            <person name="Debuchy R."/>
            <person name="Gladieux P."/>
            <person name="Thoren M.H."/>
            <person name="Johannesson H."/>
        </authorList>
    </citation>
    <scope>NUCLEOTIDE SEQUENCE</scope>
    <source>
        <strain evidence="4">CBS 359.72</strain>
    </source>
</reference>
<dbReference type="EMBL" id="MU857629">
    <property type="protein sequence ID" value="KAK4248991.1"/>
    <property type="molecule type" value="Genomic_DNA"/>
</dbReference>